<dbReference type="KEGG" id="mfn:Ga0123462_0061"/>
<organism evidence="3 4">
    <name type="scientific">Mariprofundus ferrinatatus</name>
    <dbReference type="NCBI Taxonomy" id="1921087"/>
    <lineage>
        <taxon>Bacteria</taxon>
        <taxon>Pseudomonadati</taxon>
        <taxon>Pseudomonadota</taxon>
        <taxon>Candidatius Mariprofundia</taxon>
        <taxon>Mariprofundales</taxon>
        <taxon>Mariprofundaceae</taxon>
        <taxon>Mariprofundus</taxon>
    </lineage>
</organism>
<proteinExistence type="inferred from homology"/>
<dbReference type="RefSeq" id="WP_100264475.1">
    <property type="nucleotide sequence ID" value="NZ_CP018800.1"/>
</dbReference>
<dbReference type="Proteomes" id="UP000231637">
    <property type="component" value="Chromosome"/>
</dbReference>
<accession>A0A2K8L0V5</accession>
<evidence type="ECO:0000256" key="1">
    <source>
        <dbReference type="ARBA" id="ARBA00006420"/>
    </source>
</evidence>
<dbReference type="AlphaFoldDB" id="A0A2K8L0V5"/>
<dbReference type="SUPFAM" id="SSF82649">
    <property type="entry name" value="SufE/NifU"/>
    <property type="match status" value="1"/>
</dbReference>
<dbReference type="PANTHER" id="PTHR10093">
    <property type="entry name" value="IRON-SULFUR CLUSTER ASSEMBLY ENZYME NIFU HOMOLOG"/>
    <property type="match status" value="1"/>
</dbReference>
<dbReference type="GO" id="GO:0016226">
    <property type="term" value="P:iron-sulfur cluster assembly"/>
    <property type="evidence" value="ECO:0007669"/>
    <property type="project" value="InterPro"/>
</dbReference>
<name>A0A2K8L0V5_9PROT</name>
<dbReference type="InterPro" id="IPR002871">
    <property type="entry name" value="NIF_FeS_clus_asmbl_NifU_N"/>
</dbReference>
<sequence length="151" mass="16867">MFELRDLYQQVIVDHNKAPRNFGKLEHYNHDADGYNPLCGDRLHVYLNINDEGIIDGVSFEGEGCAISVASASLMTETLKGTPVAEFKEKFDTFQHMVTADLSEEPDTEKLGKLAVLSGVREFPSRIKCAVLCWHTMKSAVEDSSEVARTE</sequence>
<evidence type="ECO:0000259" key="2">
    <source>
        <dbReference type="Pfam" id="PF01592"/>
    </source>
</evidence>
<dbReference type="NCBIfam" id="TIGR01994">
    <property type="entry name" value="SUF_scaf_2"/>
    <property type="match status" value="1"/>
</dbReference>
<dbReference type="Gene3D" id="3.90.1010.10">
    <property type="match status" value="1"/>
</dbReference>
<dbReference type="CDD" id="cd06664">
    <property type="entry name" value="IscU_like"/>
    <property type="match status" value="1"/>
</dbReference>
<dbReference type="Pfam" id="PF01592">
    <property type="entry name" value="NifU_N"/>
    <property type="match status" value="1"/>
</dbReference>
<dbReference type="FunFam" id="3.90.1010.10:FF:000002">
    <property type="entry name" value="Iron-sulfur cluster assembly scaffold protein NifU"/>
    <property type="match status" value="1"/>
</dbReference>
<dbReference type="OrthoDB" id="9804157at2"/>
<evidence type="ECO:0000313" key="4">
    <source>
        <dbReference type="Proteomes" id="UP000231637"/>
    </source>
</evidence>
<dbReference type="EMBL" id="CP018800">
    <property type="protein sequence ID" value="ATX80940.1"/>
    <property type="molecule type" value="Genomic_DNA"/>
</dbReference>
<gene>
    <name evidence="3" type="ORF">Ga0123462_0061</name>
</gene>
<evidence type="ECO:0000313" key="3">
    <source>
        <dbReference type="EMBL" id="ATX80940.1"/>
    </source>
</evidence>
<dbReference type="GO" id="GO:0005506">
    <property type="term" value="F:iron ion binding"/>
    <property type="evidence" value="ECO:0007669"/>
    <property type="project" value="InterPro"/>
</dbReference>
<keyword evidence="4" id="KW-1185">Reference proteome</keyword>
<dbReference type="GO" id="GO:0051536">
    <property type="term" value="F:iron-sulfur cluster binding"/>
    <property type="evidence" value="ECO:0007669"/>
    <property type="project" value="InterPro"/>
</dbReference>
<protein>
    <submittedName>
        <fullName evidence="3">Fe-S cluster assembly protein SufU</fullName>
    </submittedName>
</protein>
<reference evidence="3 4" key="1">
    <citation type="submission" date="2016-12" db="EMBL/GenBank/DDBJ databases">
        <title>Isolation and genomic insights into novel planktonic Zetaproteobacteria from stratified waters of the Chesapeake Bay.</title>
        <authorList>
            <person name="McAllister S.M."/>
            <person name="Kato S."/>
            <person name="Chan C.S."/>
            <person name="Chiu B.K."/>
            <person name="Field E.K."/>
        </authorList>
    </citation>
    <scope>NUCLEOTIDE SEQUENCE [LARGE SCALE GENOMIC DNA]</scope>
    <source>
        <strain evidence="3 4">CP-8</strain>
    </source>
</reference>
<comment type="similarity">
    <text evidence="1">Belongs to the NifU family.</text>
</comment>
<feature type="domain" description="NIF system FeS cluster assembly NifU N-terminal" evidence="2">
    <location>
        <begin position="8"/>
        <end position="129"/>
    </location>
</feature>